<dbReference type="InterPro" id="IPR011063">
    <property type="entry name" value="TilS/TtcA_N"/>
</dbReference>
<feature type="domain" description="tRNA(Ile)-lysidine/2-thiocytidine synthase N-terminal" evidence="8">
    <location>
        <begin position="5"/>
        <end position="152"/>
    </location>
</feature>
<protein>
    <recommendedName>
        <fullName evidence="1">tRNA(Ile)-lysidine synthetase</fullName>
        <ecNumber evidence="1">6.3.4.19</ecNumber>
    </recommendedName>
</protein>
<dbReference type="EMBL" id="BARV01010240">
    <property type="protein sequence ID" value="GAI09770.1"/>
    <property type="molecule type" value="Genomic_DNA"/>
</dbReference>
<keyword evidence="4" id="KW-0819">tRNA processing</keyword>
<dbReference type="EC" id="6.3.4.19" evidence="1"/>
<evidence type="ECO:0000313" key="10">
    <source>
        <dbReference type="EMBL" id="GAI09770.1"/>
    </source>
</evidence>
<keyword evidence="2" id="KW-0963">Cytoplasm</keyword>
<dbReference type="NCBIfam" id="TIGR02432">
    <property type="entry name" value="lysidine_TilS_N"/>
    <property type="match status" value="1"/>
</dbReference>
<keyword evidence="6" id="KW-0067">ATP-binding</keyword>
<dbReference type="SUPFAM" id="SSF82829">
    <property type="entry name" value="MesJ substrate recognition domain-like"/>
    <property type="match status" value="1"/>
</dbReference>
<name>X1M514_9ZZZZ</name>
<dbReference type="HAMAP" id="MF_01161">
    <property type="entry name" value="tRNA_Ile_lys_synt"/>
    <property type="match status" value="1"/>
</dbReference>
<reference evidence="10" key="1">
    <citation type="journal article" date="2014" name="Front. Microbiol.">
        <title>High frequency of phylogenetically diverse reductive dehalogenase-homologous genes in deep subseafloor sedimentary metagenomes.</title>
        <authorList>
            <person name="Kawai M."/>
            <person name="Futagami T."/>
            <person name="Toyoda A."/>
            <person name="Takaki Y."/>
            <person name="Nishi S."/>
            <person name="Hori S."/>
            <person name="Arai W."/>
            <person name="Tsubouchi T."/>
            <person name="Morono Y."/>
            <person name="Uchiyama I."/>
            <person name="Ito T."/>
            <person name="Fujiyama A."/>
            <person name="Inagaki F."/>
            <person name="Takami H."/>
        </authorList>
    </citation>
    <scope>NUCLEOTIDE SEQUENCE</scope>
    <source>
        <strain evidence="10">Expedition CK06-06</strain>
    </source>
</reference>
<evidence type="ECO:0000259" key="9">
    <source>
        <dbReference type="Pfam" id="PF09179"/>
    </source>
</evidence>
<sequence>LRGVDSDADARYVAEFSGTLGIPATVEKRDVEAYRKEHRISLEEAAREVRYDFFYQVAESVGAVGIALGHTQDDQVETILMNLVRGTGLAGLRGMGTITSLHPPGGGVLVVVRPLLEVARREIEEYCRAYDLSPRSDFSNYSLDYTRNRFRYELIPLLQSYNKNIGAALMRTARAAADELSYLEEGVSLVWERVVREQPNGLLLDSAALLSLPPALQRHLLRRVLGEVLADLTDIQSIHIEKMMEALSKPAGKRISLPRGLVFHVGTGELPTPLMMLLWFLVTAT</sequence>
<feature type="non-terminal residue" evidence="10">
    <location>
        <position position="1"/>
    </location>
</feature>
<proteinExistence type="inferred from homology"/>
<dbReference type="InterPro" id="IPR012094">
    <property type="entry name" value="tRNA_Ile_lys_synt"/>
</dbReference>
<dbReference type="CDD" id="cd01992">
    <property type="entry name" value="TilS_N"/>
    <property type="match status" value="1"/>
</dbReference>
<accession>X1M514</accession>
<feature type="domain" description="tRNA(Ile)-lysidine synthase substrate-binding" evidence="9">
    <location>
        <begin position="204"/>
        <end position="258"/>
    </location>
</feature>
<keyword evidence="5" id="KW-0547">Nucleotide-binding</keyword>
<dbReference type="GO" id="GO:0008033">
    <property type="term" value="P:tRNA processing"/>
    <property type="evidence" value="ECO:0007669"/>
    <property type="project" value="UniProtKB-KW"/>
</dbReference>
<comment type="catalytic activity">
    <reaction evidence="7">
        <text>cytidine(34) in tRNA(Ile2) + L-lysine + ATP = lysidine(34) in tRNA(Ile2) + AMP + diphosphate + H(+)</text>
        <dbReference type="Rhea" id="RHEA:43744"/>
        <dbReference type="Rhea" id="RHEA-COMP:10625"/>
        <dbReference type="Rhea" id="RHEA-COMP:10670"/>
        <dbReference type="ChEBI" id="CHEBI:15378"/>
        <dbReference type="ChEBI" id="CHEBI:30616"/>
        <dbReference type="ChEBI" id="CHEBI:32551"/>
        <dbReference type="ChEBI" id="CHEBI:33019"/>
        <dbReference type="ChEBI" id="CHEBI:82748"/>
        <dbReference type="ChEBI" id="CHEBI:83665"/>
        <dbReference type="ChEBI" id="CHEBI:456215"/>
        <dbReference type="EC" id="6.3.4.19"/>
    </reaction>
</comment>
<dbReference type="SUPFAM" id="SSF52402">
    <property type="entry name" value="Adenine nucleotide alpha hydrolases-like"/>
    <property type="match status" value="1"/>
</dbReference>
<dbReference type="Pfam" id="PF01171">
    <property type="entry name" value="ATP_bind_3"/>
    <property type="match status" value="1"/>
</dbReference>
<gene>
    <name evidence="10" type="ORF">S06H3_19892</name>
</gene>
<dbReference type="GO" id="GO:0005737">
    <property type="term" value="C:cytoplasm"/>
    <property type="evidence" value="ECO:0007669"/>
    <property type="project" value="InterPro"/>
</dbReference>
<evidence type="ECO:0000259" key="8">
    <source>
        <dbReference type="Pfam" id="PF01171"/>
    </source>
</evidence>
<dbReference type="PANTHER" id="PTHR43033:SF1">
    <property type="entry name" value="TRNA(ILE)-LYSIDINE SYNTHASE-RELATED"/>
    <property type="match status" value="1"/>
</dbReference>
<feature type="non-terminal residue" evidence="10">
    <location>
        <position position="285"/>
    </location>
</feature>
<dbReference type="InterPro" id="IPR015262">
    <property type="entry name" value="tRNA_Ile_lys_synt_subst-bd"/>
</dbReference>
<evidence type="ECO:0000256" key="7">
    <source>
        <dbReference type="ARBA" id="ARBA00048539"/>
    </source>
</evidence>
<dbReference type="Pfam" id="PF09179">
    <property type="entry name" value="TilS"/>
    <property type="match status" value="1"/>
</dbReference>
<dbReference type="Gene3D" id="1.20.59.20">
    <property type="match status" value="1"/>
</dbReference>
<keyword evidence="3" id="KW-0436">Ligase</keyword>
<dbReference type="InterPro" id="IPR014729">
    <property type="entry name" value="Rossmann-like_a/b/a_fold"/>
</dbReference>
<dbReference type="Gene3D" id="3.40.50.620">
    <property type="entry name" value="HUPs"/>
    <property type="match status" value="1"/>
</dbReference>
<comment type="caution">
    <text evidence="10">The sequence shown here is derived from an EMBL/GenBank/DDBJ whole genome shotgun (WGS) entry which is preliminary data.</text>
</comment>
<dbReference type="GO" id="GO:0005524">
    <property type="term" value="F:ATP binding"/>
    <property type="evidence" value="ECO:0007669"/>
    <property type="project" value="UniProtKB-KW"/>
</dbReference>
<evidence type="ECO:0000256" key="2">
    <source>
        <dbReference type="ARBA" id="ARBA00022490"/>
    </source>
</evidence>
<dbReference type="InterPro" id="IPR012795">
    <property type="entry name" value="tRNA_Ile_lys_synt_N"/>
</dbReference>
<evidence type="ECO:0000256" key="6">
    <source>
        <dbReference type="ARBA" id="ARBA00022840"/>
    </source>
</evidence>
<dbReference type="AlphaFoldDB" id="X1M514"/>
<dbReference type="GO" id="GO:0032267">
    <property type="term" value="F:tRNA(Ile)-lysidine synthase activity"/>
    <property type="evidence" value="ECO:0007669"/>
    <property type="project" value="UniProtKB-EC"/>
</dbReference>
<dbReference type="PANTHER" id="PTHR43033">
    <property type="entry name" value="TRNA(ILE)-LYSIDINE SYNTHASE-RELATED"/>
    <property type="match status" value="1"/>
</dbReference>
<organism evidence="10">
    <name type="scientific">marine sediment metagenome</name>
    <dbReference type="NCBI Taxonomy" id="412755"/>
    <lineage>
        <taxon>unclassified sequences</taxon>
        <taxon>metagenomes</taxon>
        <taxon>ecological metagenomes</taxon>
    </lineage>
</organism>
<evidence type="ECO:0000256" key="3">
    <source>
        <dbReference type="ARBA" id="ARBA00022598"/>
    </source>
</evidence>
<evidence type="ECO:0000256" key="1">
    <source>
        <dbReference type="ARBA" id="ARBA00013267"/>
    </source>
</evidence>
<evidence type="ECO:0000256" key="5">
    <source>
        <dbReference type="ARBA" id="ARBA00022741"/>
    </source>
</evidence>
<evidence type="ECO:0000256" key="4">
    <source>
        <dbReference type="ARBA" id="ARBA00022694"/>
    </source>
</evidence>